<dbReference type="Proteomes" id="UP000076580">
    <property type="component" value="Chromosome 01"/>
</dbReference>
<keyword evidence="1" id="KW-0687">Ribonucleoprotein</keyword>
<dbReference type="InterPro" id="IPR024388">
    <property type="entry name" value="Ribosomal_mL58"/>
</dbReference>
<comment type="caution">
    <text evidence="1">The sequence shown here is derived from an EMBL/GenBank/DDBJ whole genome shotgun (WGS) entry which is preliminary data.</text>
</comment>
<dbReference type="STRING" id="98403.A0A151GU40"/>
<sequence>MRQSNSELPSRDKLLTLFFYAATRPRLVESRSVERSSPLRRIATSCHSAPVRATAAQTRPGMELRPLVRPAARLLNLRSSSTPSLLPFTCTRGHKTTARTKRSLKIAPHDSFLPDRSAPFPAADSIIYNPPASEASPAHTPFLFLPLDDPRRLALLRMRGGADAAALGSGEEQANLPPVMRYHRREPTYHLKEEDIAEMKRLRSEDPVKWSVGHLAQKFDCSPIFVKMVAPAPAGHLDWLRSKLDRKMARWGPKKTQAREDRRRRAEMLYRGEL</sequence>
<keyword evidence="2" id="KW-1185">Reference proteome</keyword>
<dbReference type="GO" id="GO:0005762">
    <property type="term" value="C:mitochondrial large ribosomal subunit"/>
    <property type="evidence" value="ECO:0007669"/>
    <property type="project" value="TreeGrafter"/>
</dbReference>
<reference evidence="1 2" key="1">
    <citation type="journal article" date="2016" name="Sci. Rep.">
        <title>Insights into Adaptations to a Near-Obligate Nematode Endoparasitic Lifestyle from the Finished Genome of Drechmeria coniospora.</title>
        <authorList>
            <person name="Zhang L."/>
            <person name="Zhou Z."/>
            <person name="Guo Q."/>
            <person name="Fokkens L."/>
            <person name="Miskei M."/>
            <person name="Pocsi I."/>
            <person name="Zhang W."/>
            <person name="Chen M."/>
            <person name="Wang L."/>
            <person name="Sun Y."/>
            <person name="Donzelli B.G."/>
            <person name="Gibson D.M."/>
            <person name="Nelson D.R."/>
            <person name="Luo J.G."/>
            <person name="Rep M."/>
            <person name="Liu H."/>
            <person name="Yang S."/>
            <person name="Wang J."/>
            <person name="Krasnoff S.B."/>
            <person name="Xu Y."/>
            <person name="Molnar I."/>
            <person name="Lin M."/>
        </authorList>
    </citation>
    <scope>NUCLEOTIDE SEQUENCE [LARGE SCALE GENOMIC DNA]</scope>
    <source>
        <strain evidence="1 2">ARSEF 6962</strain>
    </source>
</reference>
<keyword evidence="1" id="KW-0689">Ribosomal protein</keyword>
<evidence type="ECO:0000313" key="2">
    <source>
        <dbReference type="Proteomes" id="UP000076580"/>
    </source>
</evidence>
<dbReference type="EMBL" id="LAYC01000001">
    <property type="protein sequence ID" value="KYK60573.1"/>
    <property type="molecule type" value="Genomic_DNA"/>
</dbReference>
<dbReference type="InParanoid" id="A0A151GU40"/>
<evidence type="ECO:0000313" key="1">
    <source>
        <dbReference type="EMBL" id="KYK60573.1"/>
    </source>
</evidence>
<dbReference type="Pfam" id="PF12824">
    <property type="entry name" value="MRP-L20"/>
    <property type="match status" value="1"/>
</dbReference>
<dbReference type="PANTHER" id="PTHR28266">
    <property type="entry name" value="54S RIBOSOMAL PROTEIN L20, MITOCHONDRIAL"/>
    <property type="match status" value="1"/>
</dbReference>
<protein>
    <submittedName>
        <fullName evidence="1">60S ribosomal protein L20</fullName>
    </submittedName>
</protein>
<dbReference type="GeneID" id="63714353"/>
<proteinExistence type="predicted"/>
<dbReference type="PANTHER" id="PTHR28266:SF1">
    <property type="entry name" value="LARGE RIBOSOMAL SUBUNIT PROTEIN ML58"/>
    <property type="match status" value="1"/>
</dbReference>
<dbReference type="FunCoup" id="A0A151GU40">
    <property type="interactions" value="123"/>
</dbReference>
<accession>A0A151GU40</accession>
<dbReference type="RefSeq" id="XP_040659925.1">
    <property type="nucleotide sequence ID" value="XM_040799042.1"/>
</dbReference>
<gene>
    <name evidence="1" type="ORF">DCS_01710</name>
</gene>
<dbReference type="GO" id="GO:0003735">
    <property type="term" value="F:structural constituent of ribosome"/>
    <property type="evidence" value="ECO:0007669"/>
    <property type="project" value="TreeGrafter"/>
</dbReference>
<organism evidence="1 2">
    <name type="scientific">Drechmeria coniospora</name>
    <name type="common">Nematophagous fungus</name>
    <name type="synonym">Meria coniospora</name>
    <dbReference type="NCBI Taxonomy" id="98403"/>
    <lineage>
        <taxon>Eukaryota</taxon>
        <taxon>Fungi</taxon>
        <taxon>Dikarya</taxon>
        <taxon>Ascomycota</taxon>
        <taxon>Pezizomycotina</taxon>
        <taxon>Sordariomycetes</taxon>
        <taxon>Hypocreomycetidae</taxon>
        <taxon>Hypocreales</taxon>
        <taxon>Ophiocordycipitaceae</taxon>
        <taxon>Drechmeria</taxon>
    </lineage>
</organism>
<dbReference type="AlphaFoldDB" id="A0A151GU40"/>
<name>A0A151GU40_DRECN</name>